<evidence type="ECO:0000313" key="2">
    <source>
        <dbReference type="EMBL" id="GMF43582.1"/>
    </source>
</evidence>
<organism evidence="2 3">
    <name type="scientific">Phytophthora fragariaefolia</name>
    <dbReference type="NCBI Taxonomy" id="1490495"/>
    <lineage>
        <taxon>Eukaryota</taxon>
        <taxon>Sar</taxon>
        <taxon>Stramenopiles</taxon>
        <taxon>Oomycota</taxon>
        <taxon>Peronosporomycetes</taxon>
        <taxon>Peronosporales</taxon>
        <taxon>Peronosporaceae</taxon>
        <taxon>Phytophthora</taxon>
    </lineage>
</organism>
<comment type="caution">
    <text evidence="2">The sequence shown here is derived from an EMBL/GenBank/DDBJ whole genome shotgun (WGS) entry which is preliminary data.</text>
</comment>
<sequence>MKLSDPAEIKRCVESSIQSIISTVRDAANHATRLEVGNDGRRDSDTIQEEDTDGDNDCGLSEEDRQIQRRMRDALVQAQEVEHDEHVKGEQGRETAVGPTSAAADDLLRTSSAPR</sequence>
<evidence type="ECO:0000313" key="3">
    <source>
        <dbReference type="Proteomes" id="UP001165121"/>
    </source>
</evidence>
<accession>A0A9W6XR72</accession>
<keyword evidence="3" id="KW-1185">Reference proteome</keyword>
<proteinExistence type="predicted"/>
<feature type="region of interest" description="Disordered" evidence="1">
    <location>
        <begin position="80"/>
        <end position="115"/>
    </location>
</feature>
<name>A0A9W6XR72_9STRA</name>
<dbReference type="AlphaFoldDB" id="A0A9W6XR72"/>
<feature type="compositionally biased region" description="Basic and acidic residues" evidence="1">
    <location>
        <begin position="80"/>
        <end position="93"/>
    </location>
</feature>
<feature type="compositionally biased region" description="Acidic residues" evidence="1">
    <location>
        <begin position="46"/>
        <end position="56"/>
    </location>
</feature>
<dbReference type="Proteomes" id="UP001165121">
    <property type="component" value="Unassembled WGS sequence"/>
</dbReference>
<feature type="compositionally biased region" description="Basic and acidic residues" evidence="1">
    <location>
        <begin position="32"/>
        <end position="45"/>
    </location>
</feature>
<reference evidence="2" key="1">
    <citation type="submission" date="2023-04" db="EMBL/GenBank/DDBJ databases">
        <title>Phytophthora fragariaefolia NBRC 109709.</title>
        <authorList>
            <person name="Ichikawa N."/>
            <person name="Sato H."/>
            <person name="Tonouchi N."/>
        </authorList>
    </citation>
    <scope>NUCLEOTIDE SEQUENCE</scope>
    <source>
        <strain evidence="2">NBRC 109709</strain>
    </source>
</reference>
<protein>
    <submittedName>
        <fullName evidence="2">Unnamed protein product</fullName>
    </submittedName>
</protein>
<feature type="region of interest" description="Disordered" evidence="1">
    <location>
        <begin position="32"/>
        <end position="63"/>
    </location>
</feature>
<dbReference type="EMBL" id="BSXT01001563">
    <property type="protein sequence ID" value="GMF43582.1"/>
    <property type="molecule type" value="Genomic_DNA"/>
</dbReference>
<evidence type="ECO:0000256" key="1">
    <source>
        <dbReference type="SAM" id="MobiDB-lite"/>
    </source>
</evidence>
<gene>
    <name evidence="2" type="ORF">Pfra01_001478400</name>
</gene>